<keyword evidence="6" id="KW-0449">Lipoprotein</keyword>
<dbReference type="AlphaFoldDB" id="A0A1B9F4P9"/>
<dbReference type="InterPro" id="IPR017911">
    <property type="entry name" value="MacB-like_ATP-bd"/>
</dbReference>
<keyword evidence="4 6" id="KW-0067">ATP-binding</keyword>
<dbReference type="InterPro" id="IPR017871">
    <property type="entry name" value="ABC_transporter-like_CS"/>
</dbReference>
<dbReference type="InterPro" id="IPR003439">
    <property type="entry name" value="ABC_transporter-like_ATP-bd"/>
</dbReference>
<comment type="caution">
    <text evidence="6">The sequence shown here is derived from an EMBL/GenBank/DDBJ whole genome shotgun (WGS) entry which is preliminary data.</text>
</comment>
<dbReference type="SUPFAM" id="SSF52540">
    <property type="entry name" value="P-loop containing nucleoside triphosphate hydrolases"/>
    <property type="match status" value="1"/>
</dbReference>
<dbReference type="PATRIC" id="fig|1156395.6.peg.1721"/>
<evidence type="ECO:0000259" key="5">
    <source>
        <dbReference type="PROSITE" id="PS50893"/>
    </source>
</evidence>
<keyword evidence="2" id="KW-0813">Transport</keyword>
<dbReference type="Pfam" id="PF00005">
    <property type="entry name" value="ABC_tran"/>
    <property type="match status" value="1"/>
</dbReference>
<dbReference type="Proteomes" id="UP000093080">
    <property type="component" value="Unassembled WGS sequence"/>
</dbReference>
<evidence type="ECO:0000256" key="4">
    <source>
        <dbReference type="ARBA" id="ARBA00022840"/>
    </source>
</evidence>
<name>A0A1B9F4P9_9BACT</name>
<evidence type="ECO:0000256" key="1">
    <source>
        <dbReference type="ARBA" id="ARBA00005417"/>
    </source>
</evidence>
<dbReference type="PANTHER" id="PTHR24220">
    <property type="entry name" value="IMPORT ATP-BINDING PROTEIN"/>
    <property type="match status" value="1"/>
</dbReference>
<dbReference type="PROSITE" id="PS00211">
    <property type="entry name" value="ABC_TRANSPORTER_1"/>
    <property type="match status" value="1"/>
</dbReference>
<dbReference type="InterPro" id="IPR015854">
    <property type="entry name" value="ABC_transpr_LolD-like"/>
</dbReference>
<evidence type="ECO:0000313" key="6">
    <source>
        <dbReference type="EMBL" id="OCC14910.1"/>
    </source>
</evidence>
<dbReference type="GO" id="GO:0005886">
    <property type="term" value="C:plasma membrane"/>
    <property type="evidence" value="ECO:0007669"/>
    <property type="project" value="TreeGrafter"/>
</dbReference>
<feature type="domain" description="ABC transporter" evidence="5">
    <location>
        <begin position="1"/>
        <end position="184"/>
    </location>
</feature>
<dbReference type="GO" id="GO:0005524">
    <property type="term" value="F:ATP binding"/>
    <property type="evidence" value="ECO:0007669"/>
    <property type="project" value="UniProtKB-KW"/>
</dbReference>
<accession>A0A1B9F4P9</accession>
<dbReference type="CDD" id="cd03255">
    <property type="entry name" value="ABC_MJ0796_LolCDE_FtsE"/>
    <property type="match status" value="1"/>
</dbReference>
<evidence type="ECO:0000313" key="7">
    <source>
        <dbReference type="Proteomes" id="UP000093080"/>
    </source>
</evidence>
<dbReference type="InterPro" id="IPR027417">
    <property type="entry name" value="P-loop_NTPase"/>
</dbReference>
<dbReference type="EMBL" id="MAGO01000008">
    <property type="protein sequence ID" value="OCC14910.1"/>
    <property type="molecule type" value="Genomic_DNA"/>
</dbReference>
<dbReference type="STRING" id="1156395.DBT_1705"/>
<gene>
    <name evidence="6" type="ORF">DBT_1705</name>
</gene>
<dbReference type="Gene3D" id="3.40.50.300">
    <property type="entry name" value="P-loop containing nucleotide triphosphate hydrolases"/>
    <property type="match status" value="1"/>
</dbReference>
<dbReference type="GO" id="GO:0016887">
    <property type="term" value="F:ATP hydrolysis activity"/>
    <property type="evidence" value="ECO:0007669"/>
    <property type="project" value="InterPro"/>
</dbReference>
<dbReference type="GO" id="GO:0022857">
    <property type="term" value="F:transmembrane transporter activity"/>
    <property type="evidence" value="ECO:0007669"/>
    <property type="project" value="TreeGrafter"/>
</dbReference>
<evidence type="ECO:0000256" key="2">
    <source>
        <dbReference type="ARBA" id="ARBA00022448"/>
    </source>
</evidence>
<keyword evidence="7" id="KW-1185">Reference proteome</keyword>
<keyword evidence="3" id="KW-0547">Nucleotide-binding</keyword>
<dbReference type="PANTHER" id="PTHR24220:SF689">
    <property type="entry name" value="LIPOPROTEIN-RELEASING SYSTEM ATP-BINDING PROTEIN LOLD"/>
    <property type="match status" value="1"/>
</dbReference>
<reference evidence="6 7" key="1">
    <citation type="submission" date="2016-06" db="EMBL/GenBank/DDBJ databases">
        <title>Respiratory ammonification of nitrate coupled to the oxidation of elemental sulfur in deep-sea autotrophic thermophilic bacteria.</title>
        <authorList>
            <person name="Slobodkina G.B."/>
            <person name="Mardanov A.V."/>
            <person name="Ravin N.V."/>
            <person name="Frolova A.A."/>
            <person name="Viryasiv M.B."/>
            <person name="Chernyh N.A."/>
            <person name="Bonch-Osmolovskaya E.A."/>
            <person name="Slobodkin A.I."/>
        </authorList>
    </citation>
    <scope>NUCLEOTIDE SEQUENCE [LARGE SCALE GENOMIC DNA]</scope>
    <source>
        <strain evidence="6 7">S69</strain>
    </source>
</reference>
<dbReference type="PROSITE" id="PS50893">
    <property type="entry name" value="ABC_TRANSPORTER_2"/>
    <property type="match status" value="1"/>
</dbReference>
<sequence>MGKTTLIHLLSTLDRPTRGKVLLFGTDVSQLGSNELARLRNERLGFVFQMHHLLPEFSAIENACMPFLIQGASLKKVKEHAKKLFDLLDLSDRINSPVKLLSGGEQQRVAIIRAMVKQPDILFADEPTGNLDEAATDKVAELFSLINREFGTTIVFVTHNPRLSRIATRTFLLSKGVLEEFRDE</sequence>
<comment type="similarity">
    <text evidence="1">Belongs to the ABC transporter superfamily.</text>
</comment>
<organism evidence="6 7">
    <name type="scientific">Dissulfuribacter thermophilus</name>
    <dbReference type="NCBI Taxonomy" id="1156395"/>
    <lineage>
        <taxon>Bacteria</taxon>
        <taxon>Pseudomonadati</taxon>
        <taxon>Thermodesulfobacteriota</taxon>
        <taxon>Dissulfuribacteria</taxon>
        <taxon>Dissulfuribacterales</taxon>
        <taxon>Dissulfuribacteraceae</taxon>
        <taxon>Dissulfuribacter</taxon>
    </lineage>
</organism>
<proteinExistence type="inferred from homology"/>
<protein>
    <submittedName>
        <fullName evidence="6">Lipoprotein releasing system ATP-binding protein LolD</fullName>
    </submittedName>
</protein>
<evidence type="ECO:0000256" key="3">
    <source>
        <dbReference type="ARBA" id="ARBA00022741"/>
    </source>
</evidence>